<feature type="region of interest" description="Disordered" evidence="14">
    <location>
        <begin position="1"/>
        <end position="21"/>
    </location>
</feature>
<comment type="function">
    <text evidence="1">Transcriptional activator that specifically binds 5'-GATA-3' or 5'-GAT-3' motifs within gene promoters.</text>
</comment>
<dbReference type="SMART" id="SM00979">
    <property type="entry name" value="TIFY"/>
    <property type="match status" value="2"/>
</dbReference>
<keyword evidence="10" id="KW-0804">Transcription</keyword>
<reference evidence="18 19" key="1">
    <citation type="submission" date="2019-06" db="EMBL/GenBank/DDBJ databases">
        <title>A chromosomal-level reference genome of Carpinus fangiana (Coryloideae, Betulaceae).</title>
        <authorList>
            <person name="Yang X."/>
            <person name="Wang Z."/>
            <person name="Zhang L."/>
            <person name="Hao G."/>
            <person name="Liu J."/>
            <person name="Yang Y."/>
        </authorList>
    </citation>
    <scope>NUCLEOTIDE SEQUENCE [LARGE SCALE GENOMIC DNA]</scope>
    <source>
        <strain evidence="18">Cfa_2016G</strain>
        <tissue evidence="18">Leaf</tissue>
    </source>
</reference>
<feature type="domain" description="GATA-type" evidence="15">
    <location>
        <begin position="212"/>
        <end position="260"/>
    </location>
</feature>
<keyword evidence="4" id="KW-0479">Metal-binding</keyword>
<sequence length="657" mass="71357">MPESNRQPPMYNSGAMNNNIEGHIEDEDDDVAGAEESIDNPQMRFEDGAVSVTLNGAVQESAPISMFVPGSEYPPVAGNGGSDQLTLSFQGEVYVFDAVSPDKVQAVLLLLGGYEIPSGIPAVGTVPLNQRGINDFPGRSIQPQRAASLSRFREKRKERCFDKKIRYSVRKEVALRMQRKKGQFTSAKAISDEVGSDSSVHHATQGSGQDDGLQETSCTHCGISSRSTPMMRRGPTGPRTLCNACGLKWANKGILRDLSKVPTAGPQDPSVKPTEQSDGEANDSDAVTQAVEIVSSSNGDNSAVTVERPLALEEREDQLVQVPIDVEEGDDGGSENEYVNGGVEVVEARVRGGPVSASRTSELSVAFEGEVYVFPAVTPEKVQAVLLLLGGCDIPNSVPNTQILLQQNSRGIGDTSRGSKLSRRIASLVRFREKRKERCFEKKIRYTCRKEVAHRMHRKNGQFASLKDSYKVAAENCDSSDGTTCPAPILRRCQHCGISENSTPAMRRGPAGPRSLCNACGLMWANKGTLRDLTKAGRPIPFDQSEPETPAEIKPLRMEPENSYANQNDQGSLDDTKPVRMDPGNPSVRSDEQNLLETAEAVTDHLSIELPPVNLDEQEALDELANTSGTEFEIPDNFDEQVDIDVSNIGGTDWPRS</sequence>
<dbReference type="PANTHER" id="PTHR46125">
    <property type="entry name" value="GATA TRANSCRIPTION FACTOR 28"/>
    <property type="match status" value="1"/>
</dbReference>
<evidence type="ECO:0000256" key="5">
    <source>
        <dbReference type="ARBA" id="ARBA00022771"/>
    </source>
</evidence>
<comment type="similarity">
    <text evidence="3">Belongs to the type IV zinc-finger family. Class C subfamily.</text>
</comment>
<dbReference type="OrthoDB" id="2162994at2759"/>
<keyword evidence="11 13" id="KW-0539">Nucleus</keyword>
<dbReference type="Pfam" id="PF00320">
    <property type="entry name" value="GATA"/>
    <property type="match status" value="2"/>
</dbReference>
<comment type="subcellular location">
    <subcellularLocation>
        <location evidence="2 13">Nucleus</location>
    </subcellularLocation>
</comment>
<dbReference type="EMBL" id="CM017322">
    <property type="protein sequence ID" value="KAE8008324.1"/>
    <property type="molecule type" value="Genomic_DNA"/>
</dbReference>
<feature type="domain" description="Tify" evidence="17">
    <location>
        <begin position="78"/>
        <end position="113"/>
    </location>
</feature>
<evidence type="ECO:0000256" key="11">
    <source>
        <dbReference type="ARBA" id="ARBA00023242"/>
    </source>
</evidence>
<evidence type="ECO:0000259" key="17">
    <source>
        <dbReference type="PROSITE" id="PS51320"/>
    </source>
</evidence>
<evidence type="ECO:0000256" key="12">
    <source>
        <dbReference type="PROSITE-ProRule" id="PRU00094"/>
    </source>
</evidence>
<dbReference type="InterPro" id="IPR000679">
    <property type="entry name" value="Znf_GATA"/>
</dbReference>
<dbReference type="InterPro" id="IPR013088">
    <property type="entry name" value="Znf_NHR/GATA"/>
</dbReference>
<feature type="compositionally biased region" description="Polar residues" evidence="14">
    <location>
        <begin position="196"/>
        <end position="215"/>
    </location>
</feature>
<dbReference type="SUPFAM" id="SSF57716">
    <property type="entry name" value="Glucocorticoid receptor-like (DNA-binding domain)"/>
    <property type="match status" value="2"/>
</dbReference>
<keyword evidence="8" id="KW-0238">DNA-binding</keyword>
<evidence type="ECO:0000256" key="7">
    <source>
        <dbReference type="ARBA" id="ARBA00023015"/>
    </source>
</evidence>
<keyword evidence="7" id="KW-0805">Transcription regulation</keyword>
<dbReference type="PROSITE" id="PS50114">
    <property type="entry name" value="GATA_ZN_FINGER_2"/>
    <property type="match status" value="1"/>
</dbReference>
<dbReference type="InterPro" id="IPR010399">
    <property type="entry name" value="Tify_dom"/>
</dbReference>
<feature type="domain" description="Tify" evidence="17">
    <location>
        <begin position="356"/>
        <end position="391"/>
    </location>
</feature>
<dbReference type="GO" id="GO:0005634">
    <property type="term" value="C:nucleus"/>
    <property type="evidence" value="ECO:0007669"/>
    <property type="project" value="UniProtKB-SubCell"/>
</dbReference>
<evidence type="ECO:0000256" key="13">
    <source>
        <dbReference type="PROSITE-ProRule" id="PRU00357"/>
    </source>
</evidence>
<dbReference type="SMART" id="SM00401">
    <property type="entry name" value="ZnF_GATA"/>
    <property type="match status" value="2"/>
</dbReference>
<dbReference type="PROSITE" id="PS51320">
    <property type="entry name" value="TIFY"/>
    <property type="match status" value="2"/>
</dbReference>
<feature type="domain" description="CCT" evidence="16">
    <location>
        <begin position="145"/>
        <end position="187"/>
    </location>
</feature>
<evidence type="ECO:0000256" key="1">
    <source>
        <dbReference type="ARBA" id="ARBA00002206"/>
    </source>
</evidence>
<feature type="region of interest" description="Disordered" evidence="14">
    <location>
        <begin position="185"/>
        <end position="215"/>
    </location>
</feature>
<protein>
    <recommendedName>
        <fullName evidence="20">GATA-type domain-containing protein</fullName>
    </recommendedName>
</protein>
<evidence type="ECO:0000259" key="16">
    <source>
        <dbReference type="PROSITE" id="PS51017"/>
    </source>
</evidence>
<keyword evidence="9" id="KW-0010">Activator</keyword>
<keyword evidence="19" id="KW-1185">Reference proteome</keyword>
<dbReference type="Pfam" id="PF06203">
    <property type="entry name" value="CCT"/>
    <property type="match status" value="2"/>
</dbReference>
<evidence type="ECO:0000313" key="18">
    <source>
        <dbReference type="EMBL" id="KAE8008324.1"/>
    </source>
</evidence>
<feature type="region of interest" description="Disordered" evidence="14">
    <location>
        <begin position="259"/>
        <end position="285"/>
    </location>
</feature>
<dbReference type="GO" id="GO:0008270">
    <property type="term" value="F:zinc ion binding"/>
    <property type="evidence" value="ECO:0007669"/>
    <property type="project" value="UniProtKB-KW"/>
</dbReference>
<accession>A0A5N6QMT9</accession>
<gene>
    <name evidence="18" type="ORF">FH972_004846</name>
</gene>
<feature type="domain" description="CCT" evidence="16">
    <location>
        <begin position="424"/>
        <end position="466"/>
    </location>
</feature>
<keyword evidence="5 12" id="KW-0863">Zinc-finger</keyword>
<dbReference type="Proteomes" id="UP000327013">
    <property type="component" value="Chromosome 2"/>
</dbReference>
<evidence type="ECO:0000256" key="6">
    <source>
        <dbReference type="ARBA" id="ARBA00022833"/>
    </source>
</evidence>
<dbReference type="AlphaFoldDB" id="A0A5N6QMT9"/>
<dbReference type="PROSITE" id="PS00344">
    <property type="entry name" value="GATA_ZN_FINGER_1"/>
    <property type="match status" value="2"/>
</dbReference>
<name>A0A5N6QMT9_9ROSI</name>
<evidence type="ECO:0000259" key="15">
    <source>
        <dbReference type="PROSITE" id="PS50114"/>
    </source>
</evidence>
<evidence type="ECO:0000313" key="19">
    <source>
        <dbReference type="Proteomes" id="UP000327013"/>
    </source>
</evidence>
<evidence type="ECO:0000256" key="4">
    <source>
        <dbReference type="ARBA" id="ARBA00022723"/>
    </source>
</evidence>
<evidence type="ECO:0000256" key="14">
    <source>
        <dbReference type="SAM" id="MobiDB-lite"/>
    </source>
</evidence>
<evidence type="ECO:0000256" key="10">
    <source>
        <dbReference type="ARBA" id="ARBA00023163"/>
    </source>
</evidence>
<dbReference type="InterPro" id="IPR010402">
    <property type="entry name" value="CCT_domain"/>
</dbReference>
<dbReference type="GO" id="GO:0006355">
    <property type="term" value="P:regulation of DNA-templated transcription"/>
    <property type="evidence" value="ECO:0007669"/>
    <property type="project" value="InterPro"/>
</dbReference>
<proteinExistence type="inferred from homology"/>
<feature type="compositionally biased region" description="Polar residues" evidence="14">
    <location>
        <begin position="563"/>
        <end position="573"/>
    </location>
</feature>
<evidence type="ECO:0000256" key="2">
    <source>
        <dbReference type="ARBA" id="ARBA00004123"/>
    </source>
</evidence>
<dbReference type="GO" id="GO:0043565">
    <property type="term" value="F:sequence-specific DNA binding"/>
    <property type="evidence" value="ECO:0007669"/>
    <property type="project" value="InterPro"/>
</dbReference>
<evidence type="ECO:0000256" key="9">
    <source>
        <dbReference type="ARBA" id="ARBA00023159"/>
    </source>
</evidence>
<dbReference type="Gene3D" id="3.30.50.10">
    <property type="entry name" value="Erythroid Transcription Factor GATA-1, subunit A"/>
    <property type="match status" value="2"/>
</dbReference>
<dbReference type="PROSITE" id="PS51017">
    <property type="entry name" value="CCT"/>
    <property type="match status" value="2"/>
</dbReference>
<dbReference type="InterPro" id="IPR045280">
    <property type="entry name" value="TIFY-like"/>
</dbReference>
<evidence type="ECO:0008006" key="20">
    <source>
        <dbReference type="Google" id="ProtNLM"/>
    </source>
</evidence>
<dbReference type="CDD" id="cd00202">
    <property type="entry name" value="ZnF_GATA"/>
    <property type="match status" value="2"/>
</dbReference>
<keyword evidence="6" id="KW-0862">Zinc</keyword>
<evidence type="ECO:0000256" key="3">
    <source>
        <dbReference type="ARBA" id="ARBA00007722"/>
    </source>
</evidence>
<organism evidence="18 19">
    <name type="scientific">Carpinus fangiana</name>
    <dbReference type="NCBI Taxonomy" id="176857"/>
    <lineage>
        <taxon>Eukaryota</taxon>
        <taxon>Viridiplantae</taxon>
        <taxon>Streptophyta</taxon>
        <taxon>Embryophyta</taxon>
        <taxon>Tracheophyta</taxon>
        <taxon>Spermatophyta</taxon>
        <taxon>Magnoliopsida</taxon>
        <taxon>eudicotyledons</taxon>
        <taxon>Gunneridae</taxon>
        <taxon>Pentapetalae</taxon>
        <taxon>rosids</taxon>
        <taxon>fabids</taxon>
        <taxon>Fagales</taxon>
        <taxon>Betulaceae</taxon>
        <taxon>Carpinus</taxon>
    </lineage>
</organism>
<dbReference type="PANTHER" id="PTHR46125:SF15">
    <property type="entry name" value="GATA TRANSCRIPTION FACTOR 19-LIKE ISOFORM X1"/>
    <property type="match status" value="1"/>
</dbReference>
<feature type="region of interest" description="Disordered" evidence="14">
    <location>
        <begin position="558"/>
        <end position="592"/>
    </location>
</feature>
<dbReference type="Pfam" id="PF06200">
    <property type="entry name" value="tify"/>
    <property type="match status" value="2"/>
</dbReference>
<evidence type="ECO:0000256" key="8">
    <source>
        <dbReference type="ARBA" id="ARBA00023125"/>
    </source>
</evidence>